<protein>
    <submittedName>
        <fullName evidence="1">Uncharacterized protein</fullName>
    </submittedName>
</protein>
<comment type="caution">
    <text evidence="1">The sequence shown here is derived from an EMBL/GenBank/DDBJ whole genome shotgun (WGS) entry which is preliminary data.</text>
</comment>
<evidence type="ECO:0000313" key="2">
    <source>
        <dbReference type="Proteomes" id="UP001488838"/>
    </source>
</evidence>
<sequence>MLVTAFVAQIRGIGIMKENDMADCLSLINEVCTEAKSAEDTECLAEFLMQAVILGLQEKHLKADIIRNLQEIIHLLGGSEFLSPRSWLTLARSFVLMDDLTKAEKFKQGSSKEDKLVFLNQAHSIVIAQMLNFGETIEFPLSEADFANPLQPLKNIYLPHQVYSSSKKKDITKWLPALHLFEVALKLCKSTAAEEQEVEAEILFRKGRIERQILMEEKSPISQVESFFEAIQISLRNDQNPGLIKDSYLEIALVCFHLKKPRKKVSATPSTLKVTAAFRGIGNL</sequence>
<keyword evidence="2" id="KW-1185">Reference proteome</keyword>
<dbReference type="EMBL" id="JBBHLL010000043">
    <property type="protein sequence ID" value="KAK7824929.1"/>
    <property type="molecule type" value="Genomic_DNA"/>
</dbReference>
<accession>A0AAW0JDM7</accession>
<dbReference type="PANTHER" id="PTHR33487:SF1">
    <property type="entry name" value="CILIA- AND FLAGELLA-ASSOCIATED PROTEIN 54"/>
    <property type="match status" value="1"/>
</dbReference>
<evidence type="ECO:0000313" key="1">
    <source>
        <dbReference type="EMBL" id="KAK7824929.1"/>
    </source>
</evidence>
<reference evidence="1 2" key="1">
    <citation type="journal article" date="2023" name="bioRxiv">
        <title>Conserved and derived expression patterns and positive selection on dental genes reveal complex evolutionary context of ever-growing rodent molars.</title>
        <authorList>
            <person name="Calamari Z.T."/>
            <person name="Song A."/>
            <person name="Cohen E."/>
            <person name="Akter M."/>
            <person name="Roy R.D."/>
            <person name="Hallikas O."/>
            <person name="Christensen M.M."/>
            <person name="Li P."/>
            <person name="Marangoni P."/>
            <person name="Jernvall J."/>
            <person name="Klein O.D."/>
        </authorList>
    </citation>
    <scope>NUCLEOTIDE SEQUENCE [LARGE SCALE GENOMIC DNA]</scope>
    <source>
        <strain evidence="1">V071</strain>
    </source>
</reference>
<gene>
    <name evidence="1" type="ORF">U0070_014135</name>
</gene>
<proteinExistence type="predicted"/>
<dbReference type="GO" id="GO:0060271">
    <property type="term" value="P:cilium assembly"/>
    <property type="evidence" value="ECO:0007669"/>
    <property type="project" value="TreeGrafter"/>
</dbReference>
<name>A0AAW0JDM7_MYOGA</name>
<dbReference type="AlphaFoldDB" id="A0AAW0JDM7"/>
<organism evidence="1 2">
    <name type="scientific">Myodes glareolus</name>
    <name type="common">Bank vole</name>
    <name type="synonym">Clethrionomys glareolus</name>
    <dbReference type="NCBI Taxonomy" id="447135"/>
    <lineage>
        <taxon>Eukaryota</taxon>
        <taxon>Metazoa</taxon>
        <taxon>Chordata</taxon>
        <taxon>Craniata</taxon>
        <taxon>Vertebrata</taxon>
        <taxon>Euteleostomi</taxon>
        <taxon>Mammalia</taxon>
        <taxon>Eutheria</taxon>
        <taxon>Euarchontoglires</taxon>
        <taxon>Glires</taxon>
        <taxon>Rodentia</taxon>
        <taxon>Myomorpha</taxon>
        <taxon>Muroidea</taxon>
        <taxon>Cricetidae</taxon>
        <taxon>Arvicolinae</taxon>
        <taxon>Myodes</taxon>
    </lineage>
</organism>
<dbReference type="PANTHER" id="PTHR33487">
    <property type="entry name" value="CILIA- AND FLAGELLA-ASSOCIATED PROTEIN 54"/>
    <property type="match status" value="1"/>
</dbReference>
<dbReference type="Proteomes" id="UP001488838">
    <property type="component" value="Unassembled WGS sequence"/>
</dbReference>